<protein>
    <submittedName>
        <fullName evidence="2">Dihydrodipicolinate reductase</fullName>
    </submittedName>
</protein>
<dbReference type="GO" id="GO:0019877">
    <property type="term" value="P:diaminopimelate biosynthetic process"/>
    <property type="evidence" value="ECO:0007669"/>
    <property type="project" value="TreeGrafter"/>
</dbReference>
<dbReference type="InterPro" id="IPR023940">
    <property type="entry name" value="DHDPR_bac"/>
</dbReference>
<name>T0ZEF3_9ZZZZ</name>
<dbReference type="PANTHER" id="PTHR20836:SF0">
    <property type="entry name" value="4-HYDROXY-TETRAHYDRODIPICOLINATE REDUCTASE 1, CHLOROPLASTIC-RELATED"/>
    <property type="match status" value="1"/>
</dbReference>
<dbReference type="Gene3D" id="3.40.50.720">
    <property type="entry name" value="NAD(P)-binding Rossmann-like Domain"/>
    <property type="match status" value="1"/>
</dbReference>
<reference evidence="2" key="2">
    <citation type="journal article" date="2014" name="ISME J.">
        <title>Microbial stratification in low pH oxic and suboxic macroscopic growths along an acid mine drainage.</title>
        <authorList>
            <person name="Mendez-Garcia C."/>
            <person name="Mesa V."/>
            <person name="Sprenger R.R."/>
            <person name="Richter M."/>
            <person name="Diez M.S."/>
            <person name="Solano J."/>
            <person name="Bargiela R."/>
            <person name="Golyshina O.V."/>
            <person name="Manteca A."/>
            <person name="Ramos J.L."/>
            <person name="Gallego J.R."/>
            <person name="Llorente I."/>
            <person name="Martins Dos Santos V.A."/>
            <person name="Jensen O.N."/>
            <person name="Pelaez A.I."/>
            <person name="Sanchez J."/>
            <person name="Ferrer M."/>
        </authorList>
    </citation>
    <scope>NUCLEOTIDE SEQUENCE</scope>
</reference>
<dbReference type="Pfam" id="PF05173">
    <property type="entry name" value="DapB_C"/>
    <property type="match status" value="1"/>
</dbReference>
<proteinExistence type="predicted"/>
<dbReference type="GO" id="GO:0008839">
    <property type="term" value="F:4-hydroxy-tetrahydrodipicolinate reductase"/>
    <property type="evidence" value="ECO:0007669"/>
    <property type="project" value="InterPro"/>
</dbReference>
<organism evidence="2">
    <name type="scientific">mine drainage metagenome</name>
    <dbReference type="NCBI Taxonomy" id="410659"/>
    <lineage>
        <taxon>unclassified sequences</taxon>
        <taxon>metagenomes</taxon>
        <taxon>ecological metagenomes</taxon>
    </lineage>
</organism>
<feature type="domain" description="Dihydrodipicolinate reductase C-terminal" evidence="1">
    <location>
        <begin position="9"/>
        <end position="75"/>
    </location>
</feature>
<dbReference type="SUPFAM" id="SSF55347">
    <property type="entry name" value="Glyceraldehyde-3-phosphate dehydrogenase-like, C-terminal domain"/>
    <property type="match status" value="1"/>
</dbReference>
<reference evidence="2" key="1">
    <citation type="submission" date="2013-08" db="EMBL/GenBank/DDBJ databases">
        <authorList>
            <person name="Mendez C."/>
            <person name="Richter M."/>
            <person name="Ferrer M."/>
            <person name="Sanchez J."/>
        </authorList>
    </citation>
    <scope>NUCLEOTIDE SEQUENCE</scope>
</reference>
<evidence type="ECO:0000259" key="1">
    <source>
        <dbReference type="Pfam" id="PF05173"/>
    </source>
</evidence>
<dbReference type="InterPro" id="IPR022663">
    <property type="entry name" value="DapB_C"/>
</dbReference>
<dbReference type="InterPro" id="IPR036291">
    <property type="entry name" value="NAD(P)-bd_dom_sf"/>
</dbReference>
<gene>
    <name evidence="2" type="ORF">B2A_08858</name>
</gene>
<comment type="caution">
    <text evidence="2">The sequence shown here is derived from an EMBL/GenBank/DDBJ whole genome shotgun (WGS) entry which is preliminary data.</text>
</comment>
<evidence type="ECO:0000313" key="2">
    <source>
        <dbReference type="EMBL" id="EQD46546.1"/>
    </source>
</evidence>
<dbReference type="AlphaFoldDB" id="T0ZEF3"/>
<dbReference type="EMBL" id="AUZZ01006387">
    <property type="protein sequence ID" value="EQD46546.1"/>
    <property type="molecule type" value="Genomic_DNA"/>
</dbReference>
<dbReference type="PANTHER" id="PTHR20836">
    <property type="entry name" value="DIHYDRODIPICOLINATE REDUCTASE"/>
    <property type="match status" value="1"/>
</dbReference>
<dbReference type="SUPFAM" id="SSF51735">
    <property type="entry name" value="NAD(P)-binding Rossmann-fold domains"/>
    <property type="match status" value="1"/>
</dbReference>
<accession>T0ZEF3</accession>
<dbReference type="GO" id="GO:0009089">
    <property type="term" value="P:lysine biosynthetic process via diaminopimelate"/>
    <property type="evidence" value="ECO:0007669"/>
    <property type="project" value="InterPro"/>
</dbReference>
<sequence>MRAGQDLAGRGKVGFAVLRGGDVIGEHEVWFAGPGERLSLAHQAADRAVFARGALRAALWLARQPAGRYTMRDILYKNQ</sequence>
<dbReference type="GO" id="GO:0005829">
    <property type="term" value="C:cytosol"/>
    <property type="evidence" value="ECO:0007669"/>
    <property type="project" value="TreeGrafter"/>
</dbReference>